<proteinExistence type="inferred from homology"/>
<feature type="domain" description="Hexokinase C-terminal" evidence="3">
    <location>
        <begin position="3"/>
        <end position="77"/>
    </location>
</feature>
<dbReference type="InterPro" id="IPR043129">
    <property type="entry name" value="ATPase_NBD"/>
</dbReference>
<feature type="non-terminal residue" evidence="4">
    <location>
        <position position="1"/>
    </location>
</feature>
<dbReference type="PANTHER" id="PTHR19443:SF4">
    <property type="entry name" value="HEXOKINASE-2"/>
    <property type="match status" value="1"/>
</dbReference>
<dbReference type="InterPro" id="IPR001312">
    <property type="entry name" value="Hexokinase"/>
</dbReference>
<dbReference type="EC" id="2.7.1.-" evidence="2"/>
<feature type="non-terminal residue" evidence="4">
    <location>
        <position position="77"/>
    </location>
</feature>
<reference evidence="4 5" key="1">
    <citation type="submission" date="2024-05" db="EMBL/GenBank/DDBJ databases">
        <title>Genome sequencing and assembly of Indian major carp, Cirrhinus mrigala (Hamilton, 1822).</title>
        <authorList>
            <person name="Mohindra V."/>
            <person name="Chowdhury L.M."/>
            <person name="Lal K."/>
            <person name="Jena J.K."/>
        </authorList>
    </citation>
    <scope>NUCLEOTIDE SEQUENCE [LARGE SCALE GENOMIC DNA]</scope>
    <source>
        <strain evidence="4">CM1030</strain>
        <tissue evidence="4">Blood</tissue>
    </source>
</reference>
<keyword evidence="2" id="KW-0808">Transferase</keyword>
<dbReference type="GO" id="GO:0005524">
    <property type="term" value="F:ATP binding"/>
    <property type="evidence" value="ECO:0007669"/>
    <property type="project" value="UniProtKB-UniRule"/>
</dbReference>
<keyword evidence="2" id="KW-0418">Kinase</keyword>
<comment type="pathway">
    <text evidence="1">Carbohydrate degradation; glycolysis; D-glyceraldehyde 3-phosphate and glycerone phosphate from D-glucose: step 1/4.</text>
</comment>
<comment type="similarity">
    <text evidence="2">Belongs to the hexokinase family.</text>
</comment>
<evidence type="ECO:0000259" key="3">
    <source>
        <dbReference type="Pfam" id="PF03727"/>
    </source>
</evidence>
<gene>
    <name evidence="4" type="ORF">M9458_026786</name>
</gene>
<dbReference type="GO" id="GO:0006096">
    <property type="term" value="P:glycolytic process"/>
    <property type="evidence" value="ECO:0007669"/>
    <property type="project" value="UniProtKB-KW"/>
</dbReference>
<evidence type="ECO:0000313" key="5">
    <source>
        <dbReference type="Proteomes" id="UP001529510"/>
    </source>
</evidence>
<keyword evidence="5" id="KW-1185">Reference proteome</keyword>
<evidence type="ECO:0000256" key="2">
    <source>
        <dbReference type="RuleBase" id="RU362007"/>
    </source>
</evidence>
<evidence type="ECO:0000313" key="4">
    <source>
        <dbReference type="EMBL" id="KAL0177892.1"/>
    </source>
</evidence>
<protein>
    <recommendedName>
        <fullName evidence="2">Phosphotransferase</fullName>
        <ecNumber evidence="2">2.7.1.-</ecNumber>
    </recommendedName>
</protein>
<keyword evidence="2" id="KW-0324">Glycolysis</keyword>
<dbReference type="EMBL" id="JAMKFB020000013">
    <property type="protein sequence ID" value="KAL0177892.1"/>
    <property type="molecule type" value="Genomic_DNA"/>
</dbReference>
<dbReference type="PANTHER" id="PTHR19443">
    <property type="entry name" value="HEXOKINASE"/>
    <property type="match status" value="1"/>
</dbReference>
<evidence type="ECO:0000256" key="1">
    <source>
        <dbReference type="ARBA" id="ARBA00004888"/>
    </source>
</evidence>
<dbReference type="InterPro" id="IPR022673">
    <property type="entry name" value="Hexokinase_C"/>
</dbReference>
<dbReference type="SUPFAM" id="SSF53067">
    <property type="entry name" value="Actin-like ATPase domain"/>
    <property type="match status" value="1"/>
</dbReference>
<dbReference type="AlphaFoldDB" id="A0ABD0PVF6"/>
<organism evidence="4 5">
    <name type="scientific">Cirrhinus mrigala</name>
    <name type="common">Mrigala</name>
    <dbReference type="NCBI Taxonomy" id="683832"/>
    <lineage>
        <taxon>Eukaryota</taxon>
        <taxon>Metazoa</taxon>
        <taxon>Chordata</taxon>
        <taxon>Craniata</taxon>
        <taxon>Vertebrata</taxon>
        <taxon>Euteleostomi</taxon>
        <taxon>Actinopterygii</taxon>
        <taxon>Neopterygii</taxon>
        <taxon>Teleostei</taxon>
        <taxon>Ostariophysi</taxon>
        <taxon>Cypriniformes</taxon>
        <taxon>Cyprinidae</taxon>
        <taxon>Labeoninae</taxon>
        <taxon>Labeonini</taxon>
        <taxon>Cirrhinus</taxon>
    </lineage>
</organism>
<dbReference type="Pfam" id="PF03727">
    <property type="entry name" value="Hexokinase_2"/>
    <property type="match status" value="1"/>
</dbReference>
<keyword evidence="2" id="KW-0067">ATP-binding</keyword>
<comment type="caution">
    <text evidence="4">The sequence shown here is derived from an EMBL/GenBank/DDBJ whole genome shotgun (WGS) entry which is preliminary data.</text>
</comment>
<dbReference type="GO" id="GO:0004396">
    <property type="term" value="F:hexokinase activity"/>
    <property type="evidence" value="ECO:0007669"/>
    <property type="project" value="UniProtKB-UniRule"/>
</dbReference>
<sequence>SKEGLTKAKEILTRLGVEPSEDDCIAVQHVCAIVSFRSANLIAATLGAILTRLKDNKNTPRLRTTVGIDGSLYKMHP</sequence>
<keyword evidence="2" id="KW-0547">Nucleotide-binding</keyword>
<name>A0ABD0PVF6_CIRMR</name>
<dbReference type="Gene3D" id="3.40.367.20">
    <property type="match status" value="1"/>
</dbReference>
<dbReference type="Proteomes" id="UP001529510">
    <property type="component" value="Unassembled WGS sequence"/>
</dbReference>
<accession>A0ABD0PVF6</accession>